<dbReference type="InterPro" id="IPR036259">
    <property type="entry name" value="MFS_trans_sf"/>
</dbReference>
<evidence type="ECO:0000256" key="4">
    <source>
        <dbReference type="ARBA" id="ARBA00022989"/>
    </source>
</evidence>
<reference evidence="8 9" key="1">
    <citation type="submission" date="2021-02" db="EMBL/GenBank/DDBJ databases">
        <title>Streptomyces spirodelae sp. nov., isolated from duckweed.</title>
        <authorList>
            <person name="Saimee Y."/>
            <person name="Duangmal K."/>
        </authorList>
    </citation>
    <scope>NUCLEOTIDE SEQUENCE [LARGE SCALE GENOMIC DNA]</scope>
    <source>
        <strain evidence="8 9">DW4-2</strain>
    </source>
</reference>
<dbReference type="Gene3D" id="1.20.1250.20">
    <property type="entry name" value="MFS general substrate transporter like domains"/>
    <property type="match status" value="1"/>
</dbReference>
<evidence type="ECO:0000256" key="2">
    <source>
        <dbReference type="ARBA" id="ARBA00022475"/>
    </source>
</evidence>
<organism evidence="8 9">
    <name type="scientific">Streptomyces spirodelae</name>
    <dbReference type="NCBI Taxonomy" id="2812904"/>
    <lineage>
        <taxon>Bacteria</taxon>
        <taxon>Bacillati</taxon>
        <taxon>Actinomycetota</taxon>
        <taxon>Actinomycetes</taxon>
        <taxon>Kitasatosporales</taxon>
        <taxon>Streptomycetaceae</taxon>
        <taxon>Streptomyces</taxon>
    </lineage>
</organism>
<dbReference type="CDD" id="cd06173">
    <property type="entry name" value="MFS_MefA_like"/>
    <property type="match status" value="1"/>
</dbReference>
<proteinExistence type="predicted"/>
<gene>
    <name evidence="8" type="ORF">JW592_30300</name>
</gene>
<comment type="caution">
    <text evidence="8">The sequence shown here is derived from an EMBL/GenBank/DDBJ whole genome shotgun (WGS) entry which is preliminary data.</text>
</comment>
<evidence type="ECO:0000256" key="3">
    <source>
        <dbReference type="ARBA" id="ARBA00022692"/>
    </source>
</evidence>
<feature type="transmembrane region" description="Helical" evidence="6">
    <location>
        <begin position="334"/>
        <end position="356"/>
    </location>
</feature>
<accession>A0ABS3X2W9</accession>
<evidence type="ECO:0000256" key="6">
    <source>
        <dbReference type="SAM" id="Phobius"/>
    </source>
</evidence>
<evidence type="ECO:0000313" key="8">
    <source>
        <dbReference type="EMBL" id="MBO8189704.1"/>
    </source>
</evidence>
<keyword evidence="3 6" id="KW-0812">Transmembrane</keyword>
<name>A0ABS3X2W9_9ACTN</name>
<dbReference type="Pfam" id="PF07690">
    <property type="entry name" value="MFS_1"/>
    <property type="match status" value="1"/>
</dbReference>
<dbReference type="RefSeq" id="WP_209268467.1">
    <property type="nucleotide sequence ID" value="NZ_JAFFZN010000040.1"/>
</dbReference>
<evidence type="ECO:0000256" key="1">
    <source>
        <dbReference type="ARBA" id="ARBA00004651"/>
    </source>
</evidence>
<keyword evidence="5 6" id="KW-0472">Membrane</keyword>
<feature type="transmembrane region" description="Helical" evidence="6">
    <location>
        <begin position="246"/>
        <end position="269"/>
    </location>
</feature>
<feature type="transmembrane region" description="Helical" evidence="6">
    <location>
        <begin position="368"/>
        <end position="389"/>
    </location>
</feature>
<feature type="transmembrane region" description="Helical" evidence="6">
    <location>
        <begin position="395"/>
        <end position="415"/>
    </location>
</feature>
<evidence type="ECO:0000259" key="7">
    <source>
        <dbReference type="PROSITE" id="PS50850"/>
    </source>
</evidence>
<comment type="subcellular location">
    <subcellularLocation>
        <location evidence="1">Cell membrane</location>
        <topology evidence="1">Multi-pass membrane protein</topology>
    </subcellularLocation>
</comment>
<evidence type="ECO:0000313" key="9">
    <source>
        <dbReference type="Proteomes" id="UP001518976"/>
    </source>
</evidence>
<feature type="transmembrane region" description="Helical" evidence="6">
    <location>
        <begin position="119"/>
        <end position="139"/>
    </location>
</feature>
<dbReference type="EMBL" id="JAFFZN010000040">
    <property type="protein sequence ID" value="MBO8189704.1"/>
    <property type="molecule type" value="Genomic_DNA"/>
</dbReference>
<feature type="transmembrane region" description="Helical" evidence="6">
    <location>
        <begin position="60"/>
        <end position="81"/>
    </location>
</feature>
<dbReference type="InterPro" id="IPR011701">
    <property type="entry name" value="MFS"/>
</dbReference>
<dbReference type="SUPFAM" id="SSF103473">
    <property type="entry name" value="MFS general substrate transporter"/>
    <property type="match status" value="1"/>
</dbReference>
<keyword evidence="2" id="KW-1003">Cell membrane</keyword>
<feature type="transmembrane region" description="Helical" evidence="6">
    <location>
        <begin position="28"/>
        <end position="54"/>
    </location>
</feature>
<evidence type="ECO:0000256" key="5">
    <source>
        <dbReference type="ARBA" id="ARBA00023136"/>
    </source>
</evidence>
<feature type="transmembrane region" description="Helical" evidence="6">
    <location>
        <begin position="159"/>
        <end position="179"/>
    </location>
</feature>
<dbReference type="PANTHER" id="PTHR23513:SF6">
    <property type="entry name" value="MAJOR FACILITATOR SUPERFAMILY ASSOCIATED DOMAIN-CONTAINING PROTEIN"/>
    <property type="match status" value="1"/>
</dbReference>
<feature type="transmembrane region" description="Helical" evidence="6">
    <location>
        <begin position="281"/>
        <end position="301"/>
    </location>
</feature>
<dbReference type="InterPro" id="IPR020846">
    <property type="entry name" value="MFS_dom"/>
</dbReference>
<feature type="domain" description="Major facilitator superfamily (MFS) profile" evidence="7">
    <location>
        <begin position="27"/>
        <end position="420"/>
    </location>
</feature>
<feature type="transmembrane region" description="Helical" evidence="6">
    <location>
        <begin position="185"/>
        <end position="206"/>
    </location>
</feature>
<dbReference type="PROSITE" id="PS50850">
    <property type="entry name" value="MFS"/>
    <property type="match status" value="1"/>
</dbReference>
<protein>
    <submittedName>
        <fullName evidence="8">MFS transporter</fullName>
    </submittedName>
</protein>
<dbReference type="Proteomes" id="UP001518976">
    <property type="component" value="Unassembled WGS sequence"/>
</dbReference>
<feature type="transmembrane region" description="Helical" evidence="6">
    <location>
        <begin position="93"/>
        <end position="113"/>
    </location>
</feature>
<sequence length="445" mass="46838">MKLGGVVAVSTWNGLALRWSLTRHFSPLTWVLASTFTGVMGTWVLTLTMPWFVFATTGSTSHAGMVVFAELAPAVVARFLAGPVLDRVGLRRMSVVTSVVETVCVTVIAVLVTMDRLPFPLLLALLALMGAAGGAGTLAKSFLAPSAARYVGFPEGRGISLSSAMMTAGQVFGPSLGAFLAPEPVAGLIVVAALFTASALIIGLALPHGMEPEHVQLDPTTERLGYWRSLGEGIRYFRKDGLLVRLYVMLALMGFLVAPMNGVFLPLWAQEADTGPGTIGALVSMAALAGFVGSLVAVPVIERVRPVVILAAGYLLIVPQLLVLALGAPTWVVMAAWVAAGFAGAFPYAVVGKITYRWPPAELRSRTSSLGGSISKLGAALGGLAAGFVVDHFGLMVPLLAGAVLYFVVTQGTVFRKDMRGLTPKIREDRPKEVAEVPVMEEPVR</sequence>
<keyword evidence="4 6" id="KW-1133">Transmembrane helix</keyword>
<keyword evidence="9" id="KW-1185">Reference proteome</keyword>
<dbReference type="PANTHER" id="PTHR23513">
    <property type="entry name" value="INTEGRAL MEMBRANE EFFLUX PROTEIN-RELATED"/>
    <property type="match status" value="1"/>
</dbReference>
<feature type="transmembrane region" description="Helical" evidence="6">
    <location>
        <begin position="308"/>
        <end position="328"/>
    </location>
</feature>